<keyword evidence="5" id="KW-1185">Reference proteome</keyword>
<feature type="coiled-coil region" evidence="2">
    <location>
        <begin position="26"/>
        <end position="53"/>
    </location>
</feature>
<feature type="compositionally biased region" description="Polar residues" evidence="3">
    <location>
        <begin position="818"/>
        <end position="857"/>
    </location>
</feature>
<feature type="compositionally biased region" description="Low complexity" evidence="3">
    <location>
        <begin position="509"/>
        <end position="522"/>
    </location>
</feature>
<feature type="region of interest" description="Disordered" evidence="3">
    <location>
        <begin position="360"/>
        <end position="447"/>
    </location>
</feature>
<evidence type="ECO:0000313" key="5">
    <source>
        <dbReference type="Proteomes" id="UP001345219"/>
    </source>
</evidence>
<feature type="compositionally biased region" description="Polar residues" evidence="3">
    <location>
        <begin position="972"/>
        <end position="981"/>
    </location>
</feature>
<proteinExistence type="inferred from homology"/>
<feature type="region of interest" description="Disordered" evidence="3">
    <location>
        <begin position="887"/>
        <end position="1034"/>
    </location>
</feature>
<sequence length="1198" mass="132860">MLHRSFKPAKCKTALKLVVSRTKLLKNKKAAVVKQLRRELAQLLEQGQVQNARVRVEHVVREEKMMAAFELIEIYCELIALRLQIIESQKECPIDLKEAVASVIFATPRCSDIPELVDVRKQFTAKYGKEFVSAAVELRPNCGVNPTLVEKLSAKSPDGPAKVKILTAIAEEHNIKWDPNSFGEKDSNHQEDFLNAPKISEQVEYAKVQVPYYERVAPPNTHISAEHEVKQEAPANYQDDNVRSSFGYQDRGSTSAKASAAPSSILNPSGNGTGMTESSNLFSKGQKPDFVNQQNWNMEFKDATAAAQAAAESAERASMAARAAAELSSRAKIQDGSSRPHNEEIVAKERHSFMEHTETHYGDVNERHGRPNELSGAVHTSDSFKGNNILSRPPEHQMSGKSQASVSEDEEEDADLATLTERLRRGSHQSETGTWSSSIKKTSGNSFNNKVSSDELIQKNSHNLPHSDNFVTTDELNMRRQSEKFEAHDFLSMEKVSNLQEERFRRHSSSASSHSHSSFSSSVGDRQSYVEPNNQNLEDAVIENPFANLNEEKYHEDFKTMKDSSSVVFDDYGSDGENPVFDLDKGPEISPQSFSPNRKFMSYQAENISAPSPKINRVDILGKSISGLDSSRERSSASVFSEIVDDSAIGIHEDELPPVIFDDARDPYSESEEELENSESDHEDNFSSRPKNSEFTVLRKGSQKFNNPIDDRTLPLHSRVSLTYEVDDDTLARHRSATVNDFETSGKSSSVGETEFSFGKLTGGLRNKGYMHPPYVRGNAEEASSTKQEAASETKKSIVPSSPKTGSGSENEDDAYNQKGSAKTQKKLSNVGTYRRSSLGQVSAVRTSLDNAAKKSSFSLAADKKSIDYEVDPSTWDKGVVEFNRLSGRLVEKPIGSSSEDPSSKEAVSDSSKNYGFSSPRRQTYGSPSEPISSYETEHSKDLQEDVSSQVPSGRTRYGAGFSRRTKGSPPNADSSPSLKSQPAHREEETRGPLRYSLASSHSDDRKPEMKLRYTSQKDDVQVGRAEMKSSLPQEISLATSSFTQENRAYDRRYYTKDTKVYQISSTQDRMEESRPTSGDRKEDMKSSSRNPYHAKAYSSTRSDDAAMDNKRSSFSHLQQPKNTNLKPKSEPANSSEQPSGSPQSSGSLGSSPTNDPESARPSLGDTSRENSFNRAGHVHPKLPDYETVFAMLMSNRK</sequence>
<dbReference type="Proteomes" id="UP001345219">
    <property type="component" value="Chromosome 11"/>
</dbReference>
<feature type="compositionally biased region" description="Polar residues" evidence="3">
    <location>
        <begin position="799"/>
        <end position="809"/>
    </location>
</feature>
<protein>
    <recommendedName>
        <fullName evidence="6">Regulator of Vps4 activity in the MVB pathway protein</fullName>
    </recommendedName>
</protein>
<dbReference type="AlphaFoldDB" id="A0AAN7KFQ8"/>
<feature type="compositionally biased region" description="Basic and acidic residues" evidence="3">
    <location>
        <begin position="1069"/>
        <end position="1087"/>
    </location>
</feature>
<feature type="region of interest" description="Disordered" evidence="3">
    <location>
        <begin position="661"/>
        <end position="713"/>
    </location>
</feature>
<evidence type="ECO:0000256" key="2">
    <source>
        <dbReference type="SAM" id="Coils"/>
    </source>
</evidence>
<dbReference type="EMBL" id="JAXIOK010000008">
    <property type="protein sequence ID" value="KAK4764294.1"/>
    <property type="molecule type" value="Genomic_DNA"/>
</dbReference>
<comment type="similarity">
    <text evidence="1">Belongs to the IST1 family.</text>
</comment>
<name>A0AAN7KFQ8_9MYRT</name>
<feature type="region of interest" description="Disordered" evidence="3">
    <location>
        <begin position="501"/>
        <end position="537"/>
    </location>
</feature>
<feature type="compositionally biased region" description="Low complexity" evidence="3">
    <location>
        <begin position="253"/>
        <end position="264"/>
    </location>
</feature>
<feature type="compositionally biased region" description="Polar residues" evidence="3">
    <location>
        <begin position="1113"/>
        <end position="1127"/>
    </location>
</feature>
<feature type="compositionally biased region" description="Polar residues" evidence="3">
    <location>
        <begin position="909"/>
        <end position="935"/>
    </location>
</feature>
<feature type="compositionally biased region" description="Polar residues" evidence="3">
    <location>
        <begin position="429"/>
        <end position="447"/>
    </location>
</feature>
<accession>A0AAN7KFQ8</accession>
<feature type="region of interest" description="Disordered" evidence="3">
    <location>
        <begin position="230"/>
        <end position="285"/>
    </location>
</feature>
<feature type="region of interest" description="Disordered" evidence="3">
    <location>
        <begin position="1056"/>
        <end position="1183"/>
    </location>
</feature>
<feature type="compositionally biased region" description="Basic and acidic residues" evidence="3">
    <location>
        <begin position="1002"/>
        <end position="1028"/>
    </location>
</feature>
<reference evidence="4 5" key="1">
    <citation type="journal article" date="2023" name="Hortic Res">
        <title>Pangenome of water caltrop reveals structural variations and asymmetric subgenome divergence after allopolyploidization.</title>
        <authorList>
            <person name="Zhang X."/>
            <person name="Chen Y."/>
            <person name="Wang L."/>
            <person name="Yuan Y."/>
            <person name="Fang M."/>
            <person name="Shi L."/>
            <person name="Lu R."/>
            <person name="Comes H.P."/>
            <person name="Ma Y."/>
            <person name="Chen Y."/>
            <person name="Huang G."/>
            <person name="Zhou Y."/>
            <person name="Zheng Z."/>
            <person name="Qiu Y."/>
        </authorList>
    </citation>
    <scope>NUCLEOTIDE SEQUENCE [LARGE SCALE GENOMIC DNA]</scope>
    <source>
        <tissue evidence="4">Roots</tissue>
    </source>
</reference>
<dbReference type="PANTHER" id="PTHR12161:SF13">
    <property type="entry name" value="REGULATOR OF VPS4 ACTIVITY IN THE MVB PATHWAY PROTEIN"/>
    <property type="match status" value="1"/>
</dbReference>
<keyword evidence="2" id="KW-0175">Coiled coil</keyword>
<feature type="compositionally biased region" description="Polar residues" evidence="3">
    <location>
        <begin position="265"/>
        <end position="283"/>
    </location>
</feature>
<dbReference type="InterPro" id="IPR005061">
    <property type="entry name" value="Ist1"/>
</dbReference>
<feature type="compositionally biased region" description="Polar residues" evidence="3">
    <location>
        <begin position="378"/>
        <end position="390"/>
    </location>
</feature>
<evidence type="ECO:0000256" key="3">
    <source>
        <dbReference type="SAM" id="MobiDB-lite"/>
    </source>
</evidence>
<dbReference type="Gene3D" id="1.20.1260.60">
    <property type="entry name" value="Vacuolar protein sorting-associated protein Ist1"/>
    <property type="match status" value="1"/>
</dbReference>
<organism evidence="4 5">
    <name type="scientific">Trapa incisa</name>
    <dbReference type="NCBI Taxonomy" id="236973"/>
    <lineage>
        <taxon>Eukaryota</taxon>
        <taxon>Viridiplantae</taxon>
        <taxon>Streptophyta</taxon>
        <taxon>Embryophyta</taxon>
        <taxon>Tracheophyta</taxon>
        <taxon>Spermatophyta</taxon>
        <taxon>Magnoliopsida</taxon>
        <taxon>eudicotyledons</taxon>
        <taxon>Gunneridae</taxon>
        <taxon>Pentapetalae</taxon>
        <taxon>rosids</taxon>
        <taxon>malvids</taxon>
        <taxon>Myrtales</taxon>
        <taxon>Lythraceae</taxon>
        <taxon>Trapa</taxon>
    </lineage>
</organism>
<dbReference type="PANTHER" id="PTHR12161">
    <property type="entry name" value="IST1 FAMILY MEMBER"/>
    <property type="match status" value="1"/>
</dbReference>
<evidence type="ECO:0000256" key="1">
    <source>
        <dbReference type="ARBA" id="ARBA00005536"/>
    </source>
</evidence>
<dbReference type="Pfam" id="PF03398">
    <property type="entry name" value="Ist1"/>
    <property type="match status" value="1"/>
</dbReference>
<dbReference type="GO" id="GO:0015031">
    <property type="term" value="P:protein transport"/>
    <property type="evidence" value="ECO:0007669"/>
    <property type="project" value="InterPro"/>
</dbReference>
<feature type="compositionally biased region" description="Basic and acidic residues" evidence="3">
    <location>
        <begin position="1102"/>
        <end position="1112"/>
    </location>
</feature>
<evidence type="ECO:0008006" key="6">
    <source>
        <dbReference type="Google" id="ProtNLM"/>
    </source>
</evidence>
<dbReference type="InterPro" id="IPR042277">
    <property type="entry name" value="IST1-like"/>
</dbReference>
<feature type="compositionally biased region" description="Basic and acidic residues" evidence="3">
    <location>
        <begin position="360"/>
        <end position="371"/>
    </location>
</feature>
<gene>
    <name evidence="4" type="ORF">SAY87_013732</name>
</gene>
<comment type="caution">
    <text evidence="4">The sequence shown here is derived from an EMBL/GenBank/DDBJ whole genome shotgun (WGS) entry which is preliminary data.</text>
</comment>
<evidence type="ECO:0000313" key="4">
    <source>
        <dbReference type="EMBL" id="KAK4764294.1"/>
    </source>
</evidence>
<feature type="compositionally biased region" description="Low complexity" evidence="3">
    <location>
        <begin position="1135"/>
        <end position="1153"/>
    </location>
</feature>
<feature type="region of interest" description="Disordered" evidence="3">
    <location>
        <begin position="761"/>
        <end position="857"/>
    </location>
</feature>
<feature type="compositionally biased region" description="Acidic residues" evidence="3">
    <location>
        <begin position="669"/>
        <end position="678"/>
    </location>
</feature>
<dbReference type="FunFam" id="1.20.1260.60:FF:000003">
    <property type="entry name" value="IST1-like protein isoform A"/>
    <property type="match status" value="1"/>
</dbReference>